<accession>A0A9K3IXF0</accession>
<dbReference type="GO" id="GO:0005634">
    <property type="term" value="C:nucleus"/>
    <property type="evidence" value="ECO:0007669"/>
    <property type="project" value="UniProtKB-SubCell"/>
</dbReference>
<reference evidence="3" key="1">
    <citation type="journal article" date="2017" name="Nature">
        <title>The sunflower genome provides insights into oil metabolism, flowering and Asterid evolution.</title>
        <authorList>
            <person name="Badouin H."/>
            <person name="Gouzy J."/>
            <person name="Grassa C.J."/>
            <person name="Murat F."/>
            <person name="Staton S.E."/>
            <person name="Cottret L."/>
            <person name="Lelandais-Briere C."/>
            <person name="Owens G.L."/>
            <person name="Carrere S."/>
            <person name="Mayjonade B."/>
            <person name="Legrand L."/>
            <person name="Gill N."/>
            <person name="Kane N.C."/>
            <person name="Bowers J.E."/>
            <person name="Hubner S."/>
            <person name="Bellec A."/>
            <person name="Berard A."/>
            <person name="Berges H."/>
            <person name="Blanchet N."/>
            <person name="Boniface M.C."/>
            <person name="Brunel D."/>
            <person name="Catrice O."/>
            <person name="Chaidir N."/>
            <person name="Claudel C."/>
            <person name="Donnadieu C."/>
            <person name="Faraut T."/>
            <person name="Fievet G."/>
            <person name="Helmstetter N."/>
            <person name="King M."/>
            <person name="Knapp S.J."/>
            <person name="Lai Z."/>
            <person name="Le Paslier M.C."/>
            <person name="Lippi Y."/>
            <person name="Lorenzon L."/>
            <person name="Mandel J.R."/>
            <person name="Marage G."/>
            <person name="Marchand G."/>
            <person name="Marquand E."/>
            <person name="Bret-Mestries E."/>
            <person name="Morien E."/>
            <person name="Nambeesan S."/>
            <person name="Nguyen T."/>
            <person name="Pegot-Espagnet P."/>
            <person name="Pouilly N."/>
            <person name="Raftis F."/>
            <person name="Sallet E."/>
            <person name="Schiex T."/>
            <person name="Thomas J."/>
            <person name="Vandecasteele C."/>
            <person name="Vares D."/>
            <person name="Vear F."/>
            <person name="Vautrin S."/>
            <person name="Crespi M."/>
            <person name="Mangin B."/>
            <person name="Burke J.M."/>
            <person name="Salse J."/>
            <person name="Munos S."/>
            <person name="Vincourt P."/>
            <person name="Rieseberg L.H."/>
            <person name="Langlade N.B."/>
        </authorList>
    </citation>
    <scope>NUCLEOTIDE SEQUENCE</scope>
    <source>
        <tissue evidence="3">Leaves</tissue>
    </source>
</reference>
<proteinExistence type="predicted"/>
<keyword evidence="2" id="KW-0539">Nucleus</keyword>
<gene>
    <name evidence="3" type="ORF">HanXRQr2_Chr05g0200811</name>
</gene>
<keyword evidence="4" id="KW-1185">Reference proteome</keyword>
<evidence type="ECO:0000256" key="1">
    <source>
        <dbReference type="ARBA" id="ARBA00004123"/>
    </source>
</evidence>
<dbReference type="Pfam" id="PF09739">
    <property type="entry name" value="MCM_bind"/>
    <property type="match status" value="1"/>
</dbReference>
<dbReference type="Gramene" id="mRNA:HanXRQr2_Chr05g0200811">
    <property type="protein sequence ID" value="mRNA:HanXRQr2_Chr05g0200811"/>
    <property type="gene ID" value="HanXRQr2_Chr05g0200811"/>
</dbReference>
<sequence>MRCCWVRETLDWALVKVVEAGDRVIAVNVVENDMVVVRQADRDLGTQDFSRWLAIERLMVPSFGETCLLHEHWEMVKEMELLRKDRPNKCINS</sequence>
<dbReference type="EMBL" id="MNCJ02000320">
    <property type="protein sequence ID" value="KAF5804753.1"/>
    <property type="molecule type" value="Genomic_DNA"/>
</dbReference>
<dbReference type="Proteomes" id="UP000215914">
    <property type="component" value="Unassembled WGS sequence"/>
</dbReference>
<comment type="subcellular location">
    <subcellularLocation>
        <location evidence="1">Nucleus</location>
    </subcellularLocation>
</comment>
<dbReference type="PANTHER" id="PTHR13489">
    <property type="entry name" value="MINI-CHROMOSOME MAINTENANCE COMPLEX-BINDING PROTEIN"/>
    <property type="match status" value="1"/>
</dbReference>
<evidence type="ECO:0000256" key="2">
    <source>
        <dbReference type="ARBA" id="ARBA00023242"/>
    </source>
</evidence>
<dbReference type="InterPro" id="IPR019140">
    <property type="entry name" value="MCM_complex-bd"/>
</dbReference>
<dbReference type="AlphaFoldDB" id="A0A9K3IXF0"/>
<name>A0A9K3IXF0_HELAN</name>
<evidence type="ECO:0000313" key="4">
    <source>
        <dbReference type="Proteomes" id="UP000215914"/>
    </source>
</evidence>
<dbReference type="PANTHER" id="PTHR13489:SF0">
    <property type="entry name" value="MINI-CHROMOSOME MAINTENANCE COMPLEX-BINDING PROTEIN"/>
    <property type="match status" value="1"/>
</dbReference>
<evidence type="ECO:0000313" key="3">
    <source>
        <dbReference type="EMBL" id="KAF5804753.1"/>
    </source>
</evidence>
<reference evidence="3" key="2">
    <citation type="submission" date="2020-06" db="EMBL/GenBank/DDBJ databases">
        <title>Helianthus annuus Genome sequencing and assembly Release 2.</title>
        <authorList>
            <person name="Gouzy J."/>
            <person name="Langlade N."/>
            <person name="Munos S."/>
        </authorList>
    </citation>
    <scope>NUCLEOTIDE SEQUENCE</scope>
    <source>
        <tissue evidence="3">Leaves</tissue>
    </source>
</reference>
<comment type="caution">
    <text evidence="3">The sequence shown here is derived from an EMBL/GenBank/DDBJ whole genome shotgun (WGS) entry which is preliminary data.</text>
</comment>
<protein>
    <submittedName>
        <fullName evidence="3">Mini-chromosome maintenance complex-binding protein</fullName>
    </submittedName>
</protein>
<organism evidence="3 4">
    <name type="scientific">Helianthus annuus</name>
    <name type="common">Common sunflower</name>
    <dbReference type="NCBI Taxonomy" id="4232"/>
    <lineage>
        <taxon>Eukaryota</taxon>
        <taxon>Viridiplantae</taxon>
        <taxon>Streptophyta</taxon>
        <taxon>Embryophyta</taxon>
        <taxon>Tracheophyta</taxon>
        <taxon>Spermatophyta</taxon>
        <taxon>Magnoliopsida</taxon>
        <taxon>eudicotyledons</taxon>
        <taxon>Gunneridae</taxon>
        <taxon>Pentapetalae</taxon>
        <taxon>asterids</taxon>
        <taxon>campanulids</taxon>
        <taxon>Asterales</taxon>
        <taxon>Asteraceae</taxon>
        <taxon>Asteroideae</taxon>
        <taxon>Heliantheae alliance</taxon>
        <taxon>Heliantheae</taxon>
        <taxon>Helianthus</taxon>
    </lineage>
</organism>